<evidence type="ECO:0000259" key="1">
    <source>
        <dbReference type="Pfam" id="PF13460"/>
    </source>
</evidence>
<comment type="caution">
    <text evidence="2">The sequence shown here is derived from an EMBL/GenBank/DDBJ whole genome shotgun (WGS) entry which is preliminary data.</text>
</comment>
<keyword evidence="3" id="KW-1185">Reference proteome</keyword>
<dbReference type="InterPro" id="IPR036291">
    <property type="entry name" value="NAD(P)-bd_dom_sf"/>
</dbReference>
<evidence type="ECO:0000313" key="2">
    <source>
        <dbReference type="EMBL" id="ORX74585.1"/>
    </source>
</evidence>
<dbReference type="RefSeq" id="XP_040747796.1">
    <property type="nucleotide sequence ID" value="XM_040883974.1"/>
</dbReference>
<organism evidence="2 3">
    <name type="scientific">Linderina pennispora</name>
    <dbReference type="NCBI Taxonomy" id="61395"/>
    <lineage>
        <taxon>Eukaryota</taxon>
        <taxon>Fungi</taxon>
        <taxon>Fungi incertae sedis</taxon>
        <taxon>Zoopagomycota</taxon>
        <taxon>Kickxellomycotina</taxon>
        <taxon>Kickxellomycetes</taxon>
        <taxon>Kickxellales</taxon>
        <taxon>Kickxellaceae</taxon>
        <taxon>Linderina</taxon>
    </lineage>
</organism>
<sequence length="216" mass="23169">MRITVFGASRHTGQAFVEQALAKDNISITVLARTPSKLPFTDEQLAKITVVQGDATNKDDVAKAIDNADIIVTSLGATPTGLTTANDVGIEETAAAHILEIIKETRAESQPRVVMVSSTGVGGSYDVPYIMRPLYKIALATPHKHKLVAETAIKESGVPYTIVRPTLLTNGALTGKYRAEYGASGYYVSRADVAHFVLEQCILEGKFVNESPSITH</sequence>
<dbReference type="PANTHER" id="PTHR15020:SF50">
    <property type="entry name" value="UPF0659 PROTEIN YMR090W"/>
    <property type="match status" value="1"/>
</dbReference>
<dbReference type="STRING" id="61395.A0A1Y1WMJ1"/>
<reference evidence="2 3" key="1">
    <citation type="submission" date="2016-07" db="EMBL/GenBank/DDBJ databases">
        <title>Pervasive Adenine N6-methylation of Active Genes in Fungi.</title>
        <authorList>
            <consortium name="DOE Joint Genome Institute"/>
            <person name="Mondo S.J."/>
            <person name="Dannebaum R.O."/>
            <person name="Kuo R.C."/>
            <person name="Labutti K."/>
            <person name="Haridas S."/>
            <person name="Kuo A."/>
            <person name="Salamov A."/>
            <person name="Ahrendt S.R."/>
            <person name="Lipzen A."/>
            <person name="Sullivan W."/>
            <person name="Andreopoulos W.B."/>
            <person name="Clum A."/>
            <person name="Lindquist E."/>
            <person name="Daum C."/>
            <person name="Ramamoorthy G.K."/>
            <person name="Gryganskyi A."/>
            <person name="Culley D."/>
            <person name="Magnuson J.K."/>
            <person name="James T.Y."/>
            <person name="O'Malley M.A."/>
            <person name="Stajich J.E."/>
            <person name="Spatafora J.W."/>
            <person name="Visel A."/>
            <person name="Grigoriev I.V."/>
        </authorList>
    </citation>
    <scope>NUCLEOTIDE SEQUENCE [LARGE SCALE GENOMIC DNA]</scope>
    <source>
        <strain evidence="2 3">ATCC 12442</strain>
    </source>
</reference>
<dbReference type="InterPro" id="IPR016040">
    <property type="entry name" value="NAD(P)-bd_dom"/>
</dbReference>
<protein>
    <submittedName>
        <fullName evidence="2">NAD(P)-binding protein</fullName>
    </submittedName>
</protein>
<name>A0A1Y1WMJ1_9FUNG</name>
<dbReference type="OrthoDB" id="63935at2759"/>
<dbReference type="GeneID" id="63800622"/>
<feature type="domain" description="NAD(P)-binding" evidence="1">
    <location>
        <begin position="7"/>
        <end position="200"/>
    </location>
</feature>
<dbReference type="Pfam" id="PF13460">
    <property type="entry name" value="NAD_binding_10"/>
    <property type="match status" value="1"/>
</dbReference>
<dbReference type="AlphaFoldDB" id="A0A1Y1WMJ1"/>
<evidence type="ECO:0000313" key="3">
    <source>
        <dbReference type="Proteomes" id="UP000193922"/>
    </source>
</evidence>
<dbReference type="PANTHER" id="PTHR15020">
    <property type="entry name" value="FLAVIN REDUCTASE-RELATED"/>
    <property type="match status" value="1"/>
</dbReference>
<proteinExistence type="predicted"/>
<dbReference type="SUPFAM" id="SSF51735">
    <property type="entry name" value="NAD(P)-binding Rossmann-fold domains"/>
    <property type="match status" value="1"/>
</dbReference>
<dbReference type="EMBL" id="MCFD01000001">
    <property type="protein sequence ID" value="ORX74585.1"/>
    <property type="molecule type" value="Genomic_DNA"/>
</dbReference>
<gene>
    <name evidence="2" type="ORF">DL89DRAFT_19428</name>
</gene>
<accession>A0A1Y1WMJ1</accession>
<dbReference type="Proteomes" id="UP000193922">
    <property type="component" value="Unassembled WGS sequence"/>
</dbReference>
<dbReference type="Gene3D" id="3.40.50.720">
    <property type="entry name" value="NAD(P)-binding Rossmann-like Domain"/>
    <property type="match status" value="1"/>
</dbReference>